<proteinExistence type="predicted"/>
<comment type="caution">
    <text evidence="2">The sequence shown here is derived from an EMBL/GenBank/DDBJ whole genome shotgun (WGS) entry which is preliminary data.</text>
</comment>
<organism evidence="2 3">
    <name type="scientific">Candidatus Enterousia avistercoris</name>
    <dbReference type="NCBI Taxonomy" id="2840788"/>
    <lineage>
        <taxon>Bacteria</taxon>
        <taxon>Pseudomonadati</taxon>
        <taxon>Pseudomonadota</taxon>
        <taxon>Alphaproteobacteria</taxon>
        <taxon>Candidatus Enterousia</taxon>
    </lineage>
</organism>
<sequence>MPMIQTTSFKIAQYILMFLVAALCVGIIVWVISAQNTQNTLNATSDNVIRVNNNTSPCIQNVNNKIAQMWAYNSDAIPEKYLAIANEYPNEKITTKIDGTCNNTKFTCRPGQMRRDCDPCAAGTARQIAMDQHITDTIAQECK</sequence>
<protein>
    <submittedName>
        <fullName evidence="2">Uncharacterized protein</fullName>
    </submittedName>
</protein>
<keyword evidence="1" id="KW-0472">Membrane</keyword>
<reference evidence="2" key="1">
    <citation type="submission" date="2020-10" db="EMBL/GenBank/DDBJ databases">
        <authorList>
            <person name="Gilroy R."/>
        </authorList>
    </citation>
    <scope>NUCLEOTIDE SEQUENCE</scope>
    <source>
        <strain evidence="2">8207</strain>
    </source>
</reference>
<feature type="transmembrane region" description="Helical" evidence="1">
    <location>
        <begin position="12"/>
        <end position="32"/>
    </location>
</feature>
<gene>
    <name evidence="2" type="ORF">IAC69_02750</name>
</gene>
<name>A0A9D9GVK7_9PROT</name>
<dbReference type="EMBL" id="JADINC010000044">
    <property type="protein sequence ID" value="MBO8425378.1"/>
    <property type="molecule type" value="Genomic_DNA"/>
</dbReference>
<reference evidence="2" key="2">
    <citation type="journal article" date="2021" name="PeerJ">
        <title>Extensive microbial diversity within the chicken gut microbiome revealed by metagenomics and culture.</title>
        <authorList>
            <person name="Gilroy R."/>
            <person name="Ravi A."/>
            <person name="Getino M."/>
            <person name="Pursley I."/>
            <person name="Horton D.L."/>
            <person name="Alikhan N.F."/>
            <person name="Baker D."/>
            <person name="Gharbi K."/>
            <person name="Hall N."/>
            <person name="Watson M."/>
            <person name="Adriaenssens E.M."/>
            <person name="Foster-Nyarko E."/>
            <person name="Jarju S."/>
            <person name="Secka A."/>
            <person name="Antonio M."/>
            <person name="Oren A."/>
            <person name="Chaudhuri R.R."/>
            <person name="La Ragione R."/>
            <person name="Hildebrand F."/>
            <person name="Pallen M.J."/>
        </authorList>
    </citation>
    <scope>NUCLEOTIDE SEQUENCE</scope>
    <source>
        <strain evidence="2">8207</strain>
    </source>
</reference>
<accession>A0A9D9GVK7</accession>
<dbReference type="Proteomes" id="UP000823630">
    <property type="component" value="Unassembled WGS sequence"/>
</dbReference>
<evidence type="ECO:0000313" key="3">
    <source>
        <dbReference type="Proteomes" id="UP000823630"/>
    </source>
</evidence>
<evidence type="ECO:0000256" key="1">
    <source>
        <dbReference type="SAM" id="Phobius"/>
    </source>
</evidence>
<keyword evidence="1" id="KW-0812">Transmembrane</keyword>
<dbReference type="AlphaFoldDB" id="A0A9D9GVK7"/>
<keyword evidence="1" id="KW-1133">Transmembrane helix</keyword>
<evidence type="ECO:0000313" key="2">
    <source>
        <dbReference type="EMBL" id="MBO8425378.1"/>
    </source>
</evidence>